<feature type="domain" description="MoaB/Mog" evidence="2">
    <location>
        <begin position="4"/>
        <end position="175"/>
    </location>
</feature>
<keyword evidence="4" id="KW-1185">Reference proteome</keyword>
<dbReference type="RefSeq" id="WP_049989261.1">
    <property type="nucleotide sequence ID" value="NZ_FOIS01000001.1"/>
</dbReference>
<feature type="region of interest" description="Disordered" evidence="1">
    <location>
        <begin position="238"/>
        <end position="265"/>
    </location>
</feature>
<dbReference type="InterPro" id="IPR056596">
    <property type="entry name" value="FLAD1_M"/>
</dbReference>
<feature type="region of interest" description="Disordered" evidence="1">
    <location>
        <begin position="208"/>
        <end position="227"/>
    </location>
</feature>
<sequence length="265" mass="28396">MNVAIVTVGDEILAGSTTNTNASWLAERMTERGSTVECILTIPDDRALIADYVARWSDDFDAVVVTGGIGGTPDDVTVEAVADGLDREYVVHGEIRERLVEKAAAFRDENPDLVEDYDLQLDVDAAASIPAGATPIVTDEGWAPGCIAENVYVFAGIPDEMKAMFEAVSEEFQGDSVARTLYTPAPEGALHEALEAVSERFDVSVGSYPRSENRPGRLRVSSTDPETVEEAVEWLRANVETTEPPVAEGDEDEGVDGDGDEGAVE</sequence>
<evidence type="ECO:0000313" key="3">
    <source>
        <dbReference type="EMBL" id="SEV85564.1"/>
    </source>
</evidence>
<dbReference type="EMBL" id="FOIS01000001">
    <property type="protein sequence ID" value="SEV85564.1"/>
    <property type="molecule type" value="Genomic_DNA"/>
</dbReference>
<name>A0A1I0MC68_9EURY</name>
<dbReference type="STRING" id="1202768.SAMN05216285_0740"/>
<dbReference type="InterPro" id="IPR050101">
    <property type="entry name" value="CinA"/>
</dbReference>
<dbReference type="CDD" id="cd00885">
    <property type="entry name" value="cinA"/>
    <property type="match status" value="1"/>
</dbReference>
<evidence type="ECO:0000313" key="4">
    <source>
        <dbReference type="Proteomes" id="UP000183275"/>
    </source>
</evidence>
<dbReference type="InterPro" id="IPR036425">
    <property type="entry name" value="MoaB/Mog-like_dom_sf"/>
</dbReference>
<gene>
    <name evidence="3" type="ORF">SAMN05216285_0740</name>
</gene>
<dbReference type="PANTHER" id="PTHR13939:SF0">
    <property type="entry name" value="NMN AMIDOHYDROLASE-LIKE PROTEIN YFAY"/>
    <property type="match status" value="1"/>
</dbReference>
<dbReference type="Pfam" id="PF00994">
    <property type="entry name" value="MoCF_biosynth"/>
    <property type="match status" value="1"/>
</dbReference>
<dbReference type="AlphaFoldDB" id="A0A1I0MC68"/>
<dbReference type="Pfam" id="PF24102">
    <property type="entry name" value="FLAD1_M"/>
    <property type="match status" value="1"/>
</dbReference>
<feature type="compositionally biased region" description="Acidic residues" evidence="1">
    <location>
        <begin position="248"/>
        <end position="265"/>
    </location>
</feature>
<dbReference type="PANTHER" id="PTHR13939">
    <property type="entry name" value="NICOTINAMIDE-NUCLEOTIDE AMIDOHYDROLASE PNCC"/>
    <property type="match status" value="1"/>
</dbReference>
<accession>A0A1I0MC68</accession>
<dbReference type="eggNOG" id="arCOG00215">
    <property type="taxonomic scope" value="Archaea"/>
</dbReference>
<dbReference type="OrthoDB" id="372037at2157"/>
<reference evidence="4" key="1">
    <citation type="submission" date="2016-10" db="EMBL/GenBank/DDBJ databases">
        <authorList>
            <person name="Varghese N."/>
        </authorList>
    </citation>
    <scope>NUCLEOTIDE SEQUENCE [LARGE SCALE GENOMIC DNA]</scope>
    <source>
        <strain evidence="4">CGMCC 1.12284</strain>
    </source>
</reference>
<dbReference type="SMART" id="SM00852">
    <property type="entry name" value="MoCF_biosynth"/>
    <property type="match status" value="1"/>
</dbReference>
<evidence type="ECO:0000256" key="1">
    <source>
        <dbReference type="SAM" id="MobiDB-lite"/>
    </source>
</evidence>
<proteinExistence type="predicted"/>
<dbReference type="Proteomes" id="UP000183275">
    <property type="component" value="Unassembled WGS sequence"/>
</dbReference>
<dbReference type="SUPFAM" id="SSF53218">
    <property type="entry name" value="Molybdenum cofactor biosynthesis proteins"/>
    <property type="match status" value="1"/>
</dbReference>
<evidence type="ECO:0000259" key="2">
    <source>
        <dbReference type="SMART" id="SM00852"/>
    </source>
</evidence>
<protein>
    <submittedName>
        <fullName evidence="3">Molybdenum cofactor synthesis domain-containing protein</fullName>
    </submittedName>
</protein>
<dbReference type="Gene3D" id="3.40.980.10">
    <property type="entry name" value="MoaB/Mog-like domain"/>
    <property type="match status" value="1"/>
</dbReference>
<dbReference type="InterPro" id="IPR001453">
    <property type="entry name" value="MoaB/Mog_dom"/>
</dbReference>
<organism evidence="3 4">
    <name type="scientific">Natrinema salifodinae</name>
    <dbReference type="NCBI Taxonomy" id="1202768"/>
    <lineage>
        <taxon>Archaea</taxon>
        <taxon>Methanobacteriati</taxon>
        <taxon>Methanobacteriota</taxon>
        <taxon>Stenosarchaea group</taxon>
        <taxon>Halobacteria</taxon>
        <taxon>Halobacteriales</taxon>
        <taxon>Natrialbaceae</taxon>
        <taxon>Natrinema</taxon>
    </lineage>
</organism>